<evidence type="ECO:0000313" key="3">
    <source>
        <dbReference type="EMBL" id="SPO05076.1"/>
    </source>
</evidence>
<sequence length="493" mass="53662">MTGEERVLPLPGTPEPKARSTVRLRKLGTGSATPLNTIAKKPGHRQKFAATDSPIAFPIDSPVHLDQSSRQKGNTGRRKKYVSARTGTSASGRKEHVTAQAEGVDLIPQASTYAAVREWLKYDDGMLEDDEPPQMCKTPTSESPSAMEAEDPCVPKQEASGLGIPSPGSLHAEDRTHGGTILPTPGQPSTKSSPRKRKPTAAARAVEGSGDVQVVSSRQARKNFEIVKREQAETFLKELDDTIAGGRLSKLAASTGGVKLNWTNKLNTTAGRANWKRESVQTGPAGQTVTQYRHHASIDIAEKVIDNEHRLLNVIAHEFCHLANFMISGVTGNPHGKEFKSWASKCSEAFSERGIQVTTKHSYDIDFKYIWTCAVCMLEYKRHSKSIDPTRHRCGACQGTLQQIKPTPRAGGTGKSSEYQVFLREQMKVVRAENPKVPQKEIMRLVAQKWAASPRKGGDGSVAPVETTTDKAPDMALRDVTDQLNSLDLGGGN</sequence>
<dbReference type="InterPro" id="IPR006640">
    <property type="entry name" value="SprT-like_domain"/>
</dbReference>
<evidence type="ECO:0000313" key="4">
    <source>
        <dbReference type="Proteomes" id="UP001187682"/>
    </source>
</evidence>
<keyword evidence="4" id="KW-1185">Reference proteome</keyword>
<feature type="region of interest" description="Disordered" evidence="1">
    <location>
        <begin position="57"/>
        <end position="103"/>
    </location>
</feature>
<gene>
    <name evidence="3" type="ORF">DNG_07761</name>
</gene>
<feature type="region of interest" description="Disordered" evidence="1">
    <location>
        <begin position="451"/>
        <end position="478"/>
    </location>
</feature>
<dbReference type="AlphaFoldDB" id="A0AAE8N282"/>
<dbReference type="Gene3D" id="1.10.30.10">
    <property type="entry name" value="High mobility group box domain"/>
    <property type="match status" value="1"/>
</dbReference>
<organism evidence="3 4">
    <name type="scientific">Cephalotrichum gorgonifer</name>
    <dbReference type="NCBI Taxonomy" id="2041049"/>
    <lineage>
        <taxon>Eukaryota</taxon>
        <taxon>Fungi</taxon>
        <taxon>Dikarya</taxon>
        <taxon>Ascomycota</taxon>
        <taxon>Pezizomycotina</taxon>
        <taxon>Sordariomycetes</taxon>
        <taxon>Hypocreomycetidae</taxon>
        <taxon>Microascales</taxon>
        <taxon>Microascaceae</taxon>
        <taxon>Cephalotrichum</taxon>
    </lineage>
</organism>
<evidence type="ECO:0000259" key="2">
    <source>
        <dbReference type="SMART" id="SM00731"/>
    </source>
</evidence>
<dbReference type="PANTHER" id="PTHR23099">
    <property type="entry name" value="TRANSCRIPTIONAL REGULATOR"/>
    <property type="match status" value="1"/>
</dbReference>
<dbReference type="SMART" id="SM00731">
    <property type="entry name" value="SprT"/>
    <property type="match status" value="1"/>
</dbReference>
<feature type="region of interest" description="Disordered" evidence="1">
    <location>
        <begin position="1"/>
        <end position="20"/>
    </location>
</feature>
<accession>A0AAE8N282</accession>
<feature type="domain" description="SprT-like" evidence="2">
    <location>
        <begin position="237"/>
        <end position="404"/>
    </location>
</feature>
<dbReference type="GO" id="GO:0005634">
    <property type="term" value="C:nucleus"/>
    <property type="evidence" value="ECO:0007669"/>
    <property type="project" value="TreeGrafter"/>
</dbReference>
<dbReference type="SUPFAM" id="SSF47095">
    <property type="entry name" value="HMG-box"/>
    <property type="match status" value="1"/>
</dbReference>
<evidence type="ECO:0000256" key="1">
    <source>
        <dbReference type="SAM" id="MobiDB-lite"/>
    </source>
</evidence>
<dbReference type="Proteomes" id="UP001187682">
    <property type="component" value="Unassembled WGS sequence"/>
</dbReference>
<feature type="compositionally biased region" description="Basic and acidic residues" evidence="1">
    <location>
        <begin position="468"/>
        <end position="478"/>
    </location>
</feature>
<feature type="region of interest" description="Disordered" evidence="1">
    <location>
        <begin position="126"/>
        <end position="209"/>
    </location>
</feature>
<dbReference type="InterPro" id="IPR035240">
    <property type="entry name" value="SprT_Zn_ribbon"/>
</dbReference>
<dbReference type="Pfam" id="PF10263">
    <property type="entry name" value="SprT-like"/>
    <property type="match status" value="1"/>
</dbReference>
<proteinExistence type="predicted"/>
<dbReference type="CDD" id="cd00084">
    <property type="entry name" value="HMG-box_SF"/>
    <property type="match status" value="1"/>
</dbReference>
<comment type="caution">
    <text evidence="3">The sequence shown here is derived from an EMBL/GenBank/DDBJ whole genome shotgun (WGS) entry which is preliminary data.</text>
</comment>
<protein>
    <recommendedName>
        <fullName evidence="2">SprT-like domain-containing protein</fullName>
    </recommendedName>
</protein>
<reference evidence="3" key="1">
    <citation type="submission" date="2018-03" db="EMBL/GenBank/DDBJ databases">
        <authorList>
            <person name="Guldener U."/>
        </authorList>
    </citation>
    <scope>NUCLEOTIDE SEQUENCE</scope>
</reference>
<dbReference type="EMBL" id="ONZQ02000012">
    <property type="protein sequence ID" value="SPO05076.1"/>
    <property type="molecule type" value="Genomic_DNA"/>
</dbReference>
<dbReference type="PANTHER" id="PTHR23099:SF0">
    <property type="entry name" value="GERM CELL NUCLEAR ACIDIC PROTEIN"/>
    <property type="match status" value="1"/>
</dbReference>
<name>A0AAE8N282_9PEZI</name>
<dbReference type="Pfam" id="PF17283">
    <property type="entry name" value="Zn_ribbon_SprT"/>
    <property type="match status" value="1"/>
</dbReference>
<dbReference type="InterPro" id="IPR036910">
    <property type="entry name" value="HMG_box_dom_sf"/>
</dbReference>
<dbReference type="GO" id="GO:0006950">
    <property type="term" value="P:response to stress"/>
    <property type="evidence" value="ECO:0007669"/>
    <property type="project" value="UniProtKB-ARBA"/>
</dbReference>